<dbReference type="Proteomes" id="UP001597041">
    <property type="component" value="Unassembled WGS sequence"/>
</dbReference>
<keyword evidence="2" id="KW-1277">Toxin-antitoxin system</keyword>
<gene>
    <name evidence="3" type="ORF">ACFQ19_19795</name>
</gene>
<dbReference type="InterPro" id="IPR011067">
    <property type="entry name" value="Plasmid_toxin/cell-grow_inhib"/>
</dbReference>
<sequence length="141" mass="16101">MIKNSDGTFNVSRRNGNFDPVVNKNGDRVAVEQDIKIAVKPRQVIVVSNDNLNYSKDFGYVSVAPVLGIKSQDKSKRWYHDLINDKLPGFAYIKLGGYEKEVAVAQISTIHKSMLLRKQSKVPDERMEFIENQILEQFDIE</sequence>
<comment type="similarity">
    <text evidence="1">Belongs to the PemK/MazF family.</text>
</comment>
<name>A0ABW3NLR3_9BACI</name>
<dbReference type="InterPro" id="IPR003477">
    <property type="entry name" value="PemK-like"/>
</dbReference>
<dbReference type="RefSeq" id="WP_379594546.1">
    <property type="nucleotide sequence ID" value="NZ_JBHTKK010000043.1"/>
</dbReference>
<evidence type="ECO:0000256" key="1">
    <source>
        <dbReference type="ARBA" id="ARBA00007521"/>
    </source>
</evidence>
<proteinExistence type="inferred from homology"/>
<evidence type="ECO:0000256" key="2">
    <source>
        <dbReference type="ARBA" id="ARBA00022649"/>
    </source>
</evidence>
<protein>
    <submittedName>
        <fullName evidence="3">Type II toxin-antitoxin system PemK/MazF family toxin</fullName>
    </submittedName>
</protein>
<comment type="caution">
    <text evidence="3">The sequence shown here is derived from an EMBL/GenBank/DDBJ whole genome shotgun (WGS) entry which is preliminary data.</text>
</comment>
<dbReference type="EMBL" id="JBHTKK010000043">
    <property type="protein sequence ID" value="MFD1068239.1"/>
    <property type="molecule type" value="Genomic_DNA"/>
</dbReference>
<keyword evidence="4" id="KW-1185">Reference proteome</keyword>
<evidence type="ECO:0000313" key="4">
    <source>
        <dbReference type="Proteomes" id="UP001597041"/>
    </source>
</evidence>
<accession>A0ABW3NLR3</accession>
<dbReference type="Pfam" id="PF02452">
    <property type="entry name" value="PemK_toxin"/>
    <property type="match status" value="1"/>
</dbReference>
<dbReference type="Gene3D" id="2.30.30.110">
    <property type="match status" value="1"/>
</dbReference>
<organism evidence="3 4">
    <name type="scientific">Oceanobacillus locisalsi</name>
    <dbReference type="NCBI Taxonomy" id="546107"/>
    <lineage>
        <taxon>Bacteria</taxon>
        <taxon>Bacillati</taxon>
        <taxon>Bacillota</taxon>
        <taxon>Bacilli</taxon>
        <taxon>Bacillales</taxon>
        <taxon>Bacillaceae</taxon>
        <taxon>Oceanobacillus</taxon>
    </lineage>
</organism>
<reference evidence="4" key="1">
    <citation type="journal article" date="2019" name="Int. J. Syst. Evol. Microbiol.">
        <title>The Global Catalogue of Microorganisms (GCM) 10K type strain sequencing project: providing services to taxonomists for standard genome sequencing and annotation.</title>
        <authorList>
            <consortium name="The Broad Institute Genomics Platform"/>
            <consortium name="The Broad Institute Genome Sequencing Center for Infectious Disease"/>
            <person name="Wu L."/>
            <person name="Ma J."/>
        </authorList>
    </citation>
    <scope>NUCLEOTIDE SEQUENCE [LARGE SCALE GENOMIC DNA]</scope>
    <source>
        <strain evidence="4">CCUG 56608</strain>
    </source>
</reference>
<evidence type="ECO:0000313" key="3">
    <source>
        <dbReference type="EMBL" id="MFD1068239.1"/>
    </source>
</evidence>
<dbReference type="SUPFAM" id="SSF50118">
    <property type="entry name" value="Cell growth inhibitor/plasmid maintenance toxic component"/>
    <property type="match status" value="1"/>
</dbReference>